<dbReference type="eggNOG" id="KOG1256">
    <property type="taxonomic scope" value="Eukaryota"/>
</dbReference>
<dbReference type="GO" id="GO:0004467">
    <property type="term" value="F:long-chain fatty acid-CoA ligase activity"/>
    <property type="evidence" value="ECO:0000318"/>
    <property type="project" value="GO_Central"/>
</dbReference>
<proteinExistence type="predicted"/>
<evidence type="ECO:0000313" key="6">
    <source>
        <dbReference type="Proteomes" id="UP000000600"/>
    </source>
</evidence>
<dbReference type="GeneID" id="5026864"/>
<dbReference type="PANTHER" id="PTHR43272">
    <property type="entry name" value="LONG-CHAIN-FATTY-ACID--COA LIGASE"/>
    <property type="match status" value="1"/>
</dbReference>
<keyword evidence="3" id="KW-0443">Lipid metabolism</keyword>
<name>A0CSB5_PARTE</name>
<dbReference type="GO" id="GO:0016020">
    <property type="term" value="C:membrane"/>
    <property type="evidence" value="ECO:0000318"/>
    <property type="project" value="GO_Central"/>
</dbReference>
<dbReference type="KEGG" id="ptm:GSPATT00009954001"/>
<dbReference type="Proteomes" id="UP000000600">
    <property type="component" value="Unassembled WGS sequence"/>
</dbReference>
<evidence type="ECO:0000259" key="4">
    <source>
        <dbReference type="Pfam" id="PF00501"/>
    </source>
</evidence>
<dbReference type="InterPro" id="IPR000873">
    <property type="entry name" value="AMP-dep_synth/lig_dom"/>
</dbReference>
<reference evidence="5 6" key="1">
    <citation type="journal article" date="2006" name="Nature">
        <title>Global trends of whole-genome duplications revealed by the ciliate Paramecium tetraurelia.</title>
        <authorList>
            <consortium name="Genoscope"/>
            <person name="Aury J.-M."/>
            <person name="Jaillon O."/>
            <person name="Duret L."/>
            <person name="Noel B."/>
            <person name="Jubin C."/>
            <person name="Porcel B.M."/>
            <person name="Segurens B."/>
            <person name="Daubin V."/>
            <person name="Anthouard V."/>
            <person name="Aiach N."/>
            <person name="Arnaiz O."/>
            <person name="Billaut A."/>
            <person name="Beisson J."/>
            <person name="Blanc I."/>
            <person name="Bouhouche K."/>
            <person name="Camara F."/>
            <person name="Duharcourt S."/>
            <person name="Guigo R."/>
            <person name="Gogendeau D."/>
            <person name="Katinka M."/>
            <person name="Keller A.-M."/>
            <person name="Kissmehl R."/>
            <person name="Klotz C."/>
            <person name="Koll F."/>
            <person name="Le Moue A."/>
            <person name="Lepere C."/>
            <person name="Malinsky S."/>
            <person name="Nowacki M."/>
            <person name="Nowak J.K."/>
            <person name="Plattner H."/>
            <person name="Poulain J."/>
            <person name="Ruiz F."/>
            <person name="Serrano V."/>
            <person name="Zagulski M."/>
            <person name="Dessen P."/>
            <person name="Betermier M."/>
            <person name="Weissenbach J."/>
            <person name="Scarpelli C."/>
            <person name="Schachter V."/>
            <person name="Sperling L."/>
            <person name="Meyer E."/>
            <person name="Cohen J."/>
            <person name="Wincker P."/>
        </authorList>
    </citation>
    <scope>NUCLEOTIDE SEQUENCE [LARGE SCALE GENOMIC DNA]</scope>
    <source>
        <strain evidence="5 6">Stock d4-2</strain>
    </source>
</reference>
<keyword evidence="2" id="KW-0276">Fatty acid metabolism</keyword>
<dbReference type="Pfam" id="PF00501">
    <property type="entry name" value="AMP-binding"/>
    <property type="match status" value="1"/>
</dbReference>
<sequence>MEEKVYISEEGMRQLLQEFDAKDPLKNVLWSTNYKMELPIRVKKSGPGSEIPITLPEQFKNDCTQFAKKPALSVKRNNKWQRKQHMKNIIMNQCNLQRPLIAYGITEMSAVNIIGFNAPEWHISFMGSIHAHNLPVGIYTTNNPDACFYVSDHSECELVVADTKEQLRKYLKIWDKLPRLKGVVLYNDDIPTSEIPEQRRSQVFKWKDFIEMGKKADLMGSVLERVSKLRPGNCVTLIYTSGTTGNPKGVMLSHDNYVFTITQQKRKYVMQGTGEMRLVSYLPLSHVVAQLIDIIGFARWGAHLYFANPDALQGSLINTLKEVRPTLFFSVPRVWEKIYDQMQQIAKSNGAIKTKIANWAKSIGKEGTFAQTHGLKPPLCFGLADKLVYANVKKALGLDQAQYMIFGAAPLSPIIREYFLTLNMYLINGYGMSECGGVQNMADPFHFDKFDDLFINSTGKPMEGTELRIDNPDKDGNGEICYRGRHIFMGYFKDEDSTRNTIDSNRWLHSGDVGKIDKNGNLMITGRIKELIITAGGENVAPVLIEDEVKKNIKIVSNCMVIGDKRKYLSILLTLKHQLAPDGQPTEKLNEDVIAVFKSLGSSATTIEQAKNDKAITNYLQQLIDETNTKVISKAQYIRKWSLIPGDFSVDGGELTPTLKLKRRVVEQKWLSEIEKMYQDAKL</sequence>
<dbReference type="PROSITE" id="PS00455">
    <property type="entry name" value="AMP_BINDING"/>
    <property type="match status" value="1"/>
</dbReference>
<keyword evidence="6" id="KW-1185">Reference proteome</keyword>
<dbReference type="HOGENOM" id="CLU_000022_45_5_1"/>
<gene>
    <name evidence="5" type="ORF">GSPATT00009954001</name>
</gene>
<dbReference type="PANTHER" id="PTHR43272:SF32">
    <property type="entry name" value="AMP-DEPENDENT SYNTHETASE_LIGASE DOMAIN-CONTAINING PROTEIN"/>
    <property type="match status" value="1"/>
</dbReference>
<dbReference type="OrthoDB" id="3633556at2759"/>
<dbReference type="RefSeq" id="XP_001441079.1">
    <property type="nucleotide sequence ID" value="XM_001441042.1"/>
</dbReference>
<dbReference type="EMBL" id="CT868163">
    <property type="protein sequence ID" value="CAK73682.1"/>
    <property type="molecule type" value="Genomic_DNA"/>
</dbReference>
<evidence type="ECO:0000256" key="2">
    <source>
        <dbReference type="ARBA" id="ARBA00022832"/>
    </source>
</evidence>
<dbReference type="InterPro" id="IPR042099">
    <property type="entry name" value="ANL_N_sf"/>
</dbReference>
<accession>A0CSB5</accession>
<dbReference type="OMA" id="ANIACIM"/>
<feature type="domain" description="AMP-dependent synthetase/ligase" evidence="4">
    <location>
        <begin position="100"/>
        <end position="492"/>
    </location>
</feature>
<organism evidence="5 6">
    <name type="scientific">Paramecium tetraurelia</name>
    <dbReference type="NCBI Taxonomy" id="5888"/>
    <lineage>
        <taxon>Eukaryota</taxon>
        <taxon>Sar</taxon>
        <taxon>Alveolata</taxon>
        <taxon>Ciliophora</taxon>
        <taxon>Intramacronucleata</taxon>
        <taxon>Oligohymenophorea</taxon>
        <taxon>Peniculida</taxon>
        <taxon>Parameciidae</taxon>
        <taxon>Paramecium</taxon>
    </lineage>
</organism>
<evidence type="ECO:0000256" key="3">
    <source>
        <dbReference type="ARBA" id="ARBA00023098"/>
    </source>
</evidence>
<dbReference type="SUPFAM" id="SSF56801">
    <property type="entry name" value="Acetyl-CoA synthetase-like"/>
    <property type="match status" value="1"/>
</dbReference>
<dbReference type="AlphaFoldDB" id="A0CSB5"/>
<evidence type="ECO:0000313" key="5">
    <source>
        <dbReference type="EMBL" id="CAK73682.1"/>
    </source>
</evidence>
<dbReference type="InParanoid" id="A0CSB5"/>
<dbReference type="STRING" id="5888.A0CSB5"/>
<dbReference type="GO" id="GO:0005783">
    <property type="term" value="C:endoplasmic reticulum"/>
    <property type="evidence" value="ECO:0000318"/>
    <property type="project" value="GO_Central"/>
</dbReference>
<dbReference type="Pfam" id="PF23562">
    <property type="entry name" value="AMP-binding_C_3"/>
    <property type="match status" value="1"/>
</dbReference>
<evidence type="ECO:0000256" key="1">
    <source>
        <dbReference type="ARBA" id="ARBA00022598"/>
    </source>
</evidence>
<dbReference type="Gene3D" id="3.40.50.12780">
    <property type="entry name" value="N-terminal domain of ligase-like"/>
    <property type="match status" value="1"/>
</dbReference>
<dbReference type="InterPro" id="IPR020845">
    <property type="entry name" value="AMP-binding_CS"/>
</dbReference>
<protein>
    <recommendedName>
        <fullName evidence="4">AMP-dependent synthetase/ligase domain-containing protein</fullName>
    </recommendedName>
</protein>
<keyword evidence="1" id="KW-0436">Ligase</keyword>